<accession>A0ABR1ZT47</accession>
<keyword evidence="2" id="KW-1185">Reference proteome</keyword>
<gene>
    <name evidence="1" type="ORF">V6N12_036944</name>
</gene>
<proteinExistence type="predicted"/>
<evidence type="ECO:0000313" key="1">
    <source>
        <dbReference type="EMBL" id="KAK8483525.1"/>
    </source>
</evidence>
<evidence type="ECO:0000313" key="2">
    <source>
        <dbReference type="Proteomes" id="UP001472677"/>
    </source>
</evidence>
<reference evidence="1 2" key="1">
    <citation type="journal article" date="2024" name="G3 (Bethesda)">
        <title>Genome assembly of Hibiscus sabdariffa L. provides insights into metabolisms of medicinal natural products.</title>
        <authorList>
            <person name="Kim T."/>
        </authorList>
    </citation>
    <scope>NUCLEOTIDE SEQUENCE [LARGE SCALE GENOMIC DNA]</scope>
    <source>
        <strain evidence="1">TK-2024</strain>
        <tissue evidence="1">Old leaves</tissue>
    </source>
</reference>
<dbReference type="Proteomes" id="UP001472677">
    <property type="component" value="Unassembled WGS sequence"/>
</dbReference>
<comment type="caution">
    <text evidence="1">The sequence shown here is derived from an EMBL/GenBank/DDBJ whole genome shotgun (WGS) entry which is preliminary data.</text>
</comment>
<organism evidence="1 2">
    <name type="scientific">Hibiscus sabdariffa</name>
    <name type="common">roselle</name>
    <dbReference type="NCBI Taxonomy" id="183260"/>
    <lineage>
        <taxon>Eukaryota</taxon>
        <taxon>Viridiplantae</taxon>
        <taxon>Streptophyta</taxon>
        <taxon>Embryophyta</taxon>
        <taxon>Tracheophyta</taxon>
        <taxon>Spermatophyta</taxon>
        <taxon>Magnoliopsida</taxon>
        <taxon>eudicotyledons</taxon>
        <taxon>Gunneridae</taxon>
        <taxon>Pentapetalae</taxon>
        <taxon>rosids</taxon>
        <taxon>malvids</taxon>
        <taxon>Malvales</taxon>
        <taxon>Malvaceae</taxon>
        <taxon>Malvoideae</taxon>
        <taxon>Hibiscus</taxon>
    </lineage>
</organism>
<protein>
    <submittedName>
        <fullName evidence="1">Uncharacterized protein</fullName>
    </submittedName>
</protein>
<name>A0ABR1ZT47_9ROSI</name>
<sequence length="97" mass="11111">MKTNTTLMERWNTVTRQWWYSQTTTKSTYSIGMALEADFHIFQGQMVKSGLHSVTSQSANHDQHCTDEMKQLSMQLEGGEDSVVGKTLEHDLENNKD</sequence>
<dbReference type="EMBL" id="JBBPBM010001530">
    <property type="protein sequence ID" value="KAK8483525.1"/>
    <property type="molecule type" value="Genomic_DNA"/>
</dbReference>